<organism evidence="3 4">
    <name type="scientific">Cutaneotrichosporon spelunceum</name>
    <dbReference type="NCBI Taxonomy" id="1672016"/>
    <lineage>
        <taxon>Eukaryota</taxon>
        <taxon>Fungi</taxon>
        <taxon>Dikarya</taxon>
        <taxon>Basidiomycota</taxon>
        <taxon>Agaricomycotina</taxon>
        <taxon>Tremellomycetes</taxon>
        <taxon>Trichosporonales</taxon>
        <taxon>Trichosporonaceae</taxon>
        <taxon>Cutaneotrichosporon</taxon>
    </lineage>
</organism>
<evidence type="ECO:0000313" key="4">
    <source>
        <dbReference type="Proteomes" id="UP001222932"/>
    </source>
</evidence>
<evidence type="ECO:0000313" key="3">
    <source>
        <dbReference type="EMBL" id="GMK55248.1"/>
    </source>
</evidence>
<feature type="domain" description="Wings apart-like protein C-terminal" evidence="2">
    <location>
        <begin position="136"/>
        <end position="220"/>
    </location>
</feature>
<reference evidence="3" key="1">
    <citation type="journal article" date="2023" name="BMC Genomics">
        <title>Chromosome-level genome assemblies of Cutaneotrichosporon spp. (Trichosporonales, Basidiomycota) reveal imbalanced evolution between nucleotide sequences and chromosome synteny.</title>
        <authorList>
            <person name="Kobayashi Y."/>
            <person name="Kayamori A."/>
            <person name="Aoki K."/>
            <person name="Shiwa Y."/>
            <person name="Matsutani M."/>
            <person name="Fujita N."/>
            <person name="Sugita T."/>
            <person name="Iwasaki W."/>
            <person name="Tanaka N."/>
            <person name="Takashima M."/>
        </authorList>
    </citation>
    <scope>NUCLEOTIDE SEQUENCE</scope>
    <source>
        <strain evidence="3">HIS016</strain>
    </source>
</reference>
<name>A0AAD3TRB3_9TREE</name>
<gene>
    <name evidence="3" type="ORF">CspeluHIS016_0203040</name>
</gene>
<protein>
    <recommendedName>
        <fullName evidence="2">Wings apart-like protein C-terminal domain-containing protein</fullName>
    </recommendedName>
</protein>
<dbReference type="InterPro" id="IPR011989">
    <property type="entry name" value="ARM-like"/>
</dbReference>
<feature type="compositionally biased region" description="Low complexity" evidence="1">
    <location>
        <begin position="474"/>
        <end position="483"/>
    </location>
</feature>
<feature type="compositionally biased region" description="Low complexity" evidence="1">
    <location>
        <begin position="43"/>
        <end position="55"/>
    </location>
</feature>
<proteinExistence type="predicted"/>
<dbReference type="Pfam" id="PF07814">
    <property type="entry name" value="WAPL"/>
    <property type="match status" value="1"/>
</dbReference>
<evidence type="ECO:0000259" key="2">
    <source>
        <dbReference type="Pfam" id="PF07814"/>
    </source>
</evidence>
<sequence length="659" mass="70913">MHASHAVPTAGSAPSTPHTPRPLKTAQSAPTPVSGRIGTGHVPGSAPGTPSVASPSVAPLVPVALGSPSPAKAKRTYGGNRSFLANRPADLDTALSEEAQPSYSELRKAYEVDDVDDDAVRDLTEEFNFARAPEPINDMRSKGENRLFMDDIGVLLSDINNHAQSLVLRRSSALDVLQKMQEGEWVTRLRGHTETVFIALCSAQGEDPVLSATCLLFLALLAKSGGLRQLLEGEEESVVAVLKSHIDLISGPIDQGYRGKASLSIHRLRSIASGIFAGQEFGGSRGIASYVLAEAAQGSAFTPQLQASVAQEEIAVAMFRRLKDDGALLRTRMELYHNSIDLLPRDGTFDLYAVEQSLRALSRIAALSLPDRQQLSQEHDCITALLYLFVSMVAIAMDEEEEDEDLQRQAARCTVLSLLTLAPLAGEARMAEGVTAVFESAHEVEATVAAFGRLMFQRNKWPELCKPPTRERSTSPSSSPTQRNENHVNDVGTTESLDAIELLIILSPVLDWVLPTTPSAATTVATTPVSGCGKRECIFGCRCPTSVPFASLIMSLYNGKFPEGEQGRVQLLSMFLTVILTRLVVSAESNVRPIVERELAGSSWRKQLGGLRDSLLNHGSLFANFQALVGRAGGVEAEQDGDSIVYDALRELEPLIAAA</sequence>
<dbReference type="Proteomes" id="UP001222932">
    <property type="component" value="Unassembled WGS sequence"/>
</dbReference>
<feature type="region of interest" description="Disordered" evidence="1">
    <location>
        <begin position="1"/>
        <end position="55"/>
    </location>
</feature>
<feature type="region of interest" description="Disordered" evidence="1">
    <location>
        <begin position="465"/>
        <end position="490"/>
    </location>
</feature>
<keyword evidence="4" id="KW-1185">Reference proteome</keyword>
<dbReference type="InterPro" id="IPR022771">
    <property type="entry name" value="WAPL_C"/>
</dbReference>
<accession>A0AAD3TRB3</accession>
<dbReference type="Gene3D" id="1.25.10.10">
    <property type="entry name" value="Leucine-rich Repeat Variant"/>
    <property type="match status" value="1"/>
</dbReference>
<evidence type="ECO:0000256" key="1">
    <source>
        <dbReference type="SAM" id="MobiDB-lite"/>
    </source>
</evidence>
<dbReference type="EMBL" id="BTCM01000002">
    <property type="protein sequence ID" value="GMK55248.1"/>
    <property type="molecule type" value="Genomic_DNA"/>
</dbReference>
<dbReference type="AlphaFoldDB" id="A0AAD3TRB3"/>
<comment type="caution">
    <text evidence="3">The sequence shown here is derived from an EMBL/GenBank/DDBJ whole genome shotgun (WGS) entry which is preliminary data.</text>
</comment>
<reference evidence="3" key="2">
    <citation type="submission" date="2023-06" db="EMBL/GenBank/DDBJ databases">
        <authorList>
            <person name="Kobayashi Y."/>
            <person name="Kayamori A."/>
            <person name="Aoki K."/>
            <person name="Shiwa Y."/>
            <person name="Fujita N."/>
            <person name="Sugita T."/>
            <person name="Iwasaki W."/>
            <person name="Tanaka N."/>
            <person name="Takashima M."/>
        </authorList>
    </citation>
    <scope>NUCLEOTIDE SEQUENCE</scope>
    <source>
        <strain evidence="3">HIS016</strain>
    </source>
</reference>